<comment type="catalytic activity">
    <reaction evidence="28">
        <text>1,2-di-(9Z-octadecenoyl)-sn-glycero-3-phosphocholine + H2O = 1-(9Z-octadecenoyl)-sn-glycero-3-phosphocholine + (9Z)-octadecenoate + H(+)</text>
        <dbReference type="Rhea" id="RHEA:40923"/>
        <dbReference type="ChEBI" id="CHEBI:15377"/>
        <dbReference type="ChEBI" id="CHEBI:15378"/>
        <dbReference type="ChEBI" id="CHEBI:28610"/>
        <dbReference type="ChEBI" id="CHEBI:30823"/>
        <dbReference type="ChEBI" id="CHEBI:74669"/>
    </reaction>
    <physiologicalReaction direction="left-to-right" evidence="28">
        <dbReference type="Rhea" id="RHEA:40924"/>
    </physiologicalReaction>
</comment>
<evidence type="ECO:0000256" key="11">
    <source>
        <dbReference type="ARBA" id="ARBA00023136"/>
    </source>
</evidence>
<comment type="subcellular location">
    <subcellularLocation>
        <location evidence="1">Apical cell membrane</location>
        <topology evidence="1">Single-pass type I membrane protein</topology>
    </subcellularLocation>
</comment>
<keyword evidence="5" id="KW-0812">Transmembrane</keyword>
<dbReference type="PANTHER" id="PTHR21325:SF31">
    <property type="entry name" value="GH22081P-RELATED"/>
    <property type="match status" value="1"/>
</dbReference>
<evidence type="ECO:0000256" key="34">
    <source>
        <dbReference type="ARBA" id="ARBA00048613"/>
    </source>
</evidence>
<comment type="catalytic activity">
    <reaction evidence="25">
        <text>2,3-di-(9Z)-octadecenoyl-sn-glycerol + H2O = 3-(9Z-octadecenoyl)-sn-glycerol + (9Z)-octadecenoate + H(+)</text>
        <dbReference type="Rhea" id="RHEA:42604"/>
        <dbReference type="ChEBI" id="CHEBI:15377"/>
        <dbReference type="ChEBI" id="CHEBI:15378"/>
        <dbReference type="ChEBI" id="CHEBI:30823"/>
        <dbReference type="ChEBI" id="CHEBI:75824"/>
        <dbReference type="ChEBI" id="CHEBI:75938"/>
    </reaction>
    <physiologicalReaction direction="left-to-right" evidence="25">
        <dbReference type="Rhea" id="RHEA:42605"/>
    </physiologicalReaction>
</comment>
<dbReference type="OrthoDB" id="10265800at2759"/>
<evidence type="ECO:0000256" key="37">
    <source>
        <dbReference type="ARBA" id="ARBA00048869"/>
    </source>
</evidence>
<dbReference type="InterPro" id="IPR036514">
    <property type="entry name" value="SGNH_hydro_sf"/>
</dbReference>
<evidence type="ECO:0000313" key="46">
    <source>
        <dbReference type="RefSeq" id="XP_028131364.1"/>
    </source>
</evidence>
<dbReference type="PANTHER" id="PTHR21325">
    <property type="entry name" value="PHOSPHOLIPASE B, PLB1"/>
    <property type="match status" value="1"/>
</dbReference>
<comment type="catalytic activity">
    <reaction evidence="21">
        <text>1-hexadecanoyl-2-(9Z)-octadecenoyl-3-octadecanoyl-sn-glycerol + H2O = 2-(9Z-octadecenoyl)-3-octadecanoyl-sn-glycerol + hexadecanoate + H(+)</text>
        <dbReference type="Rhea" id="RHEA:41107"/>
        <dbReference type="ChEBI" id="CHEBI:7896"/>
        <dbReference type="ChEBI" id="CHEBI:15377"/>
        <dbReference type="ChEBI" id="CHEBI:15378"/>
        <dbReference type="ChEBI" id="CHEBI:75558"/>
        <dbReference type="ChEBI" id="CHEBI:77623"/>
    </reaction>
    <physiologicalReaction direction="left-to-right" evidence="21">
        <dbReference type="Rhea" id="RHEA:41108"/>
    </physiologicalReaction>
</comment>
<evidence type="ECO:0000256" key="40">
    <source>
        <dbReference type="ARBA" id="ARBA00049363"/>
    </source>
</evidence>
<evidence type="ECO:0000256" key="31">
    <source>
        <dbReference type="ARBA" id="ARBA00048374"/>
    </source>
</evidence>
<sequence>MVPKVGDLVAIAILTVIFFKHFKEVCGQRDNLKQFQNIIRDTAKGKMGNFIIQYPQRKSNVRHQPYIPNSVPFPCSNVTKYGLGRSRSVPTSVHQLLPGDIDIIGALGDSLVAGNGAMEEYALGTLIEHRGVSWCAGGEGTWREYLTLPNILKEFNPNIRGYSTGPGEFLSLNSKLNVAFPVAADADALRQAKILVNKLKSSPNMDIKRDWKMITLFFGANDLCSAQCYNKEAASASSHAKKLARALDYLQENLPRTFVNLVPVLDVSVSLRIKRTLTCRFLHRLFCECFHRGGNEMNVITSLTKAYQQAEEELILSGRYDQKEDFTVVLQPFMKLFNAPEDPRHKFDEVIDISYITHDCFHFSQKGHALAANMLWNNLLEPVGRKSTRKLNHVMEKFRCPQSHSPYLFTNRNSKIFLETGKQLINQIVFKN</sequence>
<feature type="signal peptide" evidence="43">
    <location>
        <begin position="1"/>
        <end position="27"/>
    </location>
</feature>
<evidence type="ECO:0000256" key="32">
    <source>
        <dbReference type="ARBA" id="ARBA00048386"/>
    </source>
</evidence>
<evidence type="ECO:0000256" key="30">
    <source>
        <dbReference type="ARBA" id="ARBA00048362"/>
    </source>
</evidence>
<dbReference type="GO" id="GO:0004622">
    <property type="term" value="F:phosphatidylcholine lysophospholipase activity"/>
    <property type="evidence" value="ECO:0007669"/>
    <property type="project" value="UniProtKB-EC"/>
</dbReference>
<comment type="catalytic activity">
    <reaction evidence="13">
        <text>a triacylglycerol + H2O = a diacylglycerol + a fatty acid + H(+)</text>
        <dbReference type="Rhea" id="RHEA:12044"/>
        <dbReference type="ChEBI" id="CHEBI:15377"/>
        <dbReference type="ChEBI" id="CHEBI:15378"/>
        <dbReference type="ChEBI" id="CHEBI:17855"/>
        <dbReference type="ChEBI" id="CHEBI:18035"/>
        <dbReference type="ChEBI" id="CHEBI:28868"/>
        <dbReference type="EC" id="3.1.1.3"/>
    </reaction>
    <physiologicalReaction direction="left-to-right" evidence="13">
        <dbReference type="Rhea" id="RHEA:12045"/>
    </physiologicalReaction>
</comment>
<dbReference type="GO" id="GO:0006644">
    <property type="term" value="P:phospholipid metabolic process"/>
    <property type="evidence" value="ECO:0007669"/>
    <property type="project" value="TreeGrafter"/>
</dbReference>
<evidence type="ECO:0000313" key="45">
    <source>
        <dbReference type="Proteomes" id="UP001652700"/>
    </source>
</evidence>
<dbReference type="GO" id="GO:0016324">
    <property type="term" value="C:apical plasma membrane"/>
    <property type="evidence" value="ECO:0007669"/>
    <property type="project" value="UniProtKB-SubCell"/>
</dbReference>
<evidence type="ECO:0000256" key="3">
    <source>
        <dbReference type="ARBA" id="ARBA00015133"/>
    </source>
</evidence>
<dbReference type="Pfam" id="PF00657">
    <property type="entry name" value="Lipase_GDSL"/>
    <property type="match status" value="1"/>
</dbReference>
<dbReference type="GO" id="GO:0004806">
    <property type="term" value="F:triacylglycerol lipase activity"/>
    <property type="evidence" value="ECO:0007669"/>
    <property type="project" value="UniProtKB-EC"/>
</dbReference>
<comment type="catalytic activity">
    <reaction evidence="23">
        <text>1-(9Z-octadecenoyl)-glycerol + H2O = glycerol + (9Z)-octadecenoate + H(+)</text>
        <dbReference type="Rhea" id="RHEA:38487"/>
        <dbReference type="ChEBI" id="CHEBI:15377"/>
        <dbReference type="ChEBI" id="CHEBI:15378"/>
        <dbReference type="ChEBI" id="CHEBI:17754"/>
        <dbReference type="ChEBI" id="CHEBI:30823"/>
        <dbReference type="ChEBI" id="CHEBI:75342"/>
    </reaction>
    <physiologicalReaction direction="left-to-right" evidence="23">
        <dbReference type="Rhea" id="RHEA:38488"/>
    </physiologicalReaction>
</comment>
<evidence type="ECO:0000256" key="1">
    <source>
        <dbReference type="ARBA" id="ARBA00004247"/>
    </source>
</evidence>
<evidence type="ECO:0000256" key="42">
    <source>
        <dbReference type="ARBA" id="ARBA00049461"/>
    </source>
</evidence>
<evidence type="ECO:0000256" key="26">
    <source>
        <dbReference type="ARBA" id="ARBA00048015"/>
    </source>
</evidence>
<evidence type="ECO:0000256" key="18">
    <source>
        <dbReference type="ARBA" id="ARBA00031485"/>
    </source>
</evidence>
<comment type="catalytic activity">
    <reaction evidence="15">
        <text>a 1,2-diacyl-sn-glycero-3-phosphocholine + H2O = a 1-acyl-sn-glycero-3-phosphocholine + a fatty acid + H(+)</text>
        <dbReference type="Rhea" id="RHEA:15801"/>
        <dbReference type="ChEBI" id="CHEBI:15377"/>
        <dbReference type="ChEBI" id="CHEBI:15378"/>
        <dbReference type="ChEBI" id="CHEBI:28868"/>
        <dbReference type="ChEBI" id="CHEBI:57643"/>
        <dbReference type="ChEBI" id="CHEBI:58168"/>
        <dbReference type="EC" id="3.1.1.4"/>
    </reaction>
    <physiologicalReaction direction="left-to-right" evidence="15">
        <dbReference type="Rhea" id="RHEA:15802"/>
    </physiologicalReaction>
</comment>
<evidence type="ECO:0000256" key="19">
    <source>
        <dbReference type="ARBA" id="ARBA00033022"/>
    </source>
</evidence>
<evidence type="ECO:0000256" key="13">
    <source>
        <dbReference type="ARBA" id="ARBA00023369"/>
    </source>
</evidence>
<accession>A0A6P7F6J0</accession>
<evidence type="ECO:0000256" key="15">
    <source>
        <dbReference type="ARBA" id="ARBA00023422"/>
    </source>
</evidence>
<comment type="catalytic activity">
    <reaction evidence="24">
        <text>1-hexadecanoyl-2-(9Z)-octadecenoyl-3-octadecanoyl-sn-glycerol + H2O = 1-hexadecanoyl-2-(9Z-octadecenoyl)-sn-glycerol + octadecanoate + H(+)</text>
        <dbReference type="Rhea" id="RHEA:41111"/>
        <dbReference type="ChEBI" id="CHEBI:15377"/>
        <dbReference type="ChEBI" id="CHEBI:15378"/>
        <dbReference type="ChEBI" id="CHEBI:25629"/>
        <dbReference type="ChEBI" id="CHEBI:75466"/>
        <dbReference type="ChEBI" id="CHEBI:77623"/>
    </reaction>
    <physiologicalReaction direction="left-to-right" evidence="24">
        <dbReference type="Rhea" id="RHEA:41112"/>
    </physiologicalReaction>
</comment>
<comment type="function">
    <text evidence="20">Calcium-independent membrane-associated phospholipase that catalyzes complete diacylation of phospholipids by hydrolyzing both sn-1 and sn-2 fatty acyl chains attached to the glycerol backbone (phospholipase B activity). Has dual phospholipase and lysophospholipase activities toward diacylphospholipids. Preferentially cleaves sn-2 ester bonds over sn-1 bonds. Acts as a lipase toward glycerolipid substrates. Hydrolyzes fatty acyl chains of diacylglycerols with preference for the sn-2 position and of triacylglycerols with not positional selectivity. May also hydrolyze long chain retinyl esters such as retinyl palmitate. May contribute to digestion of dietary phospholipids, glycerolipids and retinoids, facilitating lipid absorption at the brush border.</text>
</comment>
<evidence type="ECO:0000256" key="29">
    <source>
        <dbReference type="ARBA" id="ARBA00048227"/>
    </source>
</evidence>
<comment type="catalytic activity">
    <reaction evidence="22">
        <text>1,3-dihexadecanoyl-2-(9Z-octadecenoyl)glycerol + H2O = 1-hexadecanoyl-2-(9Z-octadecenoyl)-glycerol + hexadecanoate + H(+)</text>
        <dbReference type="Rhea" id="RHEA:40979"/>
        <dbReference type="ChEBI" id="CHEBI:7896"/>
        <dbReference type="ChEBI" id="CHEBI:15377"/>
        <dbReference type="ChEBI" id="CHEBI:15378"/>
        <dbReference type="ChEBI" id="CHEBI:75585"/>
        <dbReference type="ChEBI" id="CHEBI:75688"/>
    </reaction>
    <physiologicalReaction direction="left-to-right" evidence="22">
        <dbReference type="Rhea" id="RHEA:40980"/>
    </physiologicalReaction>
</comment>
<dbReference type="Proteomes" id="UP001652700">
    <property type="component" value="Unplaced"/>
</dbReference>
<evidence type="ECO:0000256" key="20">
    <source>
        <dbReference type="ARBA" id="ARBA00045916"/>
    </source>
</evidence>
<comment type="catalytic activity">
    <reaction evidence="39">
        <text>1-hexadecanoyl-2-(9Z)-octadecenoyl-3-octadecanoyl-sn-glycerol + H2O = 1-hexadecanoyl-3-octadecanoyl-sn-glycerol + (9Z)-octadecenoate + H(+)</text>
        <dbReference type="Rhea" id="RHEA:41103"/>
        <dbReference type="ChEBI" id="CHEBI:15377"/>
        <dbReference type="ChEBI" id="CHEBI:15378"/>
        <dbReference type="ChEBI" id="CHEBI:30823"/>
        <dbReference type="ChEBI" id="CHEBI:77623"/>
        <dbReference type="ChEBI" id="CHEBI:77624"/>
    </reaction>
    <physiologicalReaction direction="left-to-right" evidence="39">
        <dbReference type="Rhea" id="RHEA:41104"/>
    </physiologicalReaction>
</comment>
<comment type="catalytic activity">
    <reaction evidence="40">
        <text>1,2-dihexadecanoyl-sn-glycero-3-phosphocholine + 2 H2O = sn-glycerol 3-phosphocholine + 2 hexadecanoate + 2 H(+)</text>
        <dbReference type="Rhea" id="RHEA:40975"/>
        <dbReference type="ChEBI" id="CHEBI:7896"/>
        <dbReference type="ChEBI" id="CHEBI:15377"/>
        <dbReference type="ChEBI" id="CHEBI:15378"/>
        <dbReference type="ChEBI" id="CHEBI:16870"/>
        <dbReference type="ChEBI" id="CHEBI:72999"/>
    </reaction>
    <physiologicalReaction direction="left-to-right" evidence="40">
        <dbReference type="Rhea" id="RHEA:40976"/>
    </physiologicalReaction>
</comment>
<protein>
    <recommendedName>
        <fullName evidence="3">Phospholipase B1, membrane-associated</fullName>
    </recommendedName>
    <alternativeName>
        <fullName evidence="16">Lysophospholipase</fullName>
    </alternativeName>
    <alternativeName>
        <fullName evidence="17">Phospholipase A2</fullName>
    </alternativeName>
    <alternativeName>
        <fullName evidence="19">Phospholipase B/lipase</fullName>
    </alternativeName>
    <alternativeName>
        <fullName evidence="18">Triacylglycerol lipase</fullName>
    </alternativeName>
</protein>
<evidence type="ECO:0000256" key="5">
    <source>
        <dbReference type="ARBA" id="ARBA00022692"/>
    </source>
</evidence>
<keyword evidence="7" id="KW-0677">Repeat</keyword>
<keyword evidence="8" id="KW-0378">Hydrolase</keyword>
<evidence type="ECO:0000256" key="28">
    <source>
        <dbReference type="ARBA" id="ARBA00048058"/>
    </source>
</evidence>
<evidence type="ECO:0000256" key="22">
    <source>
        <dbReference type="ARBA" id="ARBA00047363"/>
    </source>
</evidence>
<keyword evidence="10" id="KW-0443">Lipid metabolism</keyword>
<evidence type="ECO:0000256" key="36">
    <source>
        <dbReference type="ARBA" id="ARBA00048699"/>
    </source>
</evidence>
<evidence type="ECO:0000256" key="21">
    <source>
        <dbReference type="ARBA" id="ARBA00047324"/>
    </source>
</evidence>
<evidence type="ECO:0000256" key="27">
    <source>
        <dbReference type="ARBA" id="ARBA00048049"/>
    </source>
</evidence>
<gene>
    <name evidence="46" type="primary">LOC114327061</name>
</gene>
<comment type="catalytic activity">
    <reaction evidence="37">
        <text>1,3-dihexadecanoyl-2-(9Z-octadecenoyl)glycerol + H2O = 1,3-dihexadecanoylglycerol + (9Z)-octadecenoate + H(+)</text>
        <dbReference type="Rhea" id="RHEA:40983"/>
        <dbReference type="ChEBI" id="CHEBI:15377"/>
        <dbReference type="ChEBI" id="CHEBI:15378"/>
        <dbReference type="ChEBI" id="CHEBI:30823"/>
        <dbReference type="ChEBI" id="CHEBI:75688"/>
        <dbReference type="ChEBI" id="CHEBI:77619"/>
    </reaction>
    <physiologicalReaction direction="left-to-right" evidence="37">
        <dbReference type="Rhea" id="RHEA:40984"/>
    </physiologicalReaction>
</comment>
<comment type="catalytic activity">
    <reaction evidence="35">
        <text>1-hexadecanoyl-sn-glycero-3-phosphocholine + H2O = sn-glycerol 3-phosphocholine + hexadecanoate + H(+)</text>
        <dbReference type="Rhea" id="RHEA:40435"/>
        <dbReference type="ChEBI" id="CHEBI:7896"/>
        <dbReference type="ChEBI" id="CHEBI:15377"/>
        <dbReference type="ChEBI" id="CHEBI:15378"/>
        <dbReference type="ChEBI" id="CHEBI:16870"/>
        <dbReference type="ChEBI" id="CHEBI:72998"/>
    </reaction>
    <physiologicalReaction direction="left-to-right" evidence="35">
        <dbReference type="Rhea" id="RHEA:40436"/>
    </physiologicalReaction>
</comment>
<evidence type="ECO:0000256" key="25">
    <source>
        <dbReference type="ARBA" id="ARBA00048011"/>
    </source>
</evidence>
<comment type="catalytic activity">
    <reaction evidence="32">
        <text>1,2,3-tri-(9Z-octadecenoyl)-glycerol + H2O = di-(9Z)-octadecenoylglycerol + (9Z)-octadecenoate + H(+)</text>
        <dbReference type="Rhea" id="RHEA:38575"/>
        <dbReference type="ChEBI" id="CHEBI:15377"/>
        <dbReference type="ChEBI" id="CHEBI:15378"/>
        <dbReference type="ChEBI" id="CHEBI:30823"/>
        <dbReference type="ChEBI" id="CHEBI:53753"/>
        <dbReference type="ChEBI" id="CHEBI:75945"/>
    </reaction>
    <physiologicalReaction direction="left-to-right" evidence="32">
        <dbReference type="Rhea" id="RHEA:38576"/>
    </physiologicalReaction>
</comment>
<proteinExistence type="inferred from homology"/>
<dbReference type="InterPro" id="IPR035547">
    <property type="entry name" value="Phospholipase_B"/>
</dbReference>
<comment type="catalytic activity">
    <reaction evidence="27">
        <text>a 1-O-alkyl-2-acyl-sn-glycero-3-phosphocholine + H2O = a 1-O-alkyl-sn-glycero-3-phosphocholine + a fatty acid + H(+)</text>
        <dbReference type="Rhea" id="RHEA:36231"/>
        <dbReference type="ChEBI" id="CHEBI:15377"/>
        <dbReference type="ChEBI" id="CHEBI:15378"/>
        <dbReference type="ChEBI" id="CHEBI:28868"/>
        <dbReference type="ChEBI" id="CHEBI:30909"/>
        <dbReference type="ChEBI" id="CHEBI:36702"/>
        <dbReference type="EC" id="3.1.1.4"/>
    </reaction>
    <physiologicalReaction direction="left-to-right" evidence="27">
        <dbReference type="Rhea" id="RHEA:36232"/>
    </physiologicalReaction>
</comment>
<dbReference type="GeneID" id="114327061"/>
<evidence type="ECO:0000256" key="6">
    <source>
        <dbReference type="ARBA" id="ARBA00022729"/>
    </source>
</evidence>
<name>A0A6P7F6J0_DIAVI</name>
<keyword evidence="11" id="KW-0472">Membrane</keyword>
<evidence type="ECO:0000256" key="10">
    <source>
        <dbReference type="ARBA" id="ARBA00023098"/>
    </source>
</evidence>
<evidence type="ECO:0000256" key="7">
    <source>
        <dbReference type="ARBA" id="ARBA00022737"/>
    </source>
</evidence>
<keyword evidence="6 43" id="KW-0732">Signal</keyword>
<evidence type="ECO:0000313" key="44">
    <source>
        <dbReference type="EnsemblMetazoa" id="XP_028131364.1"/>
    </source>
</evidence>
<evidence type="ECO:0000256" key="8">
    <source>
        <dbReference type="ARBA" id="ARBA00022801"/>
    </source>
</evidence>
<dbReference type="RefSeq" id="XP_028131364.1">
    <property type="nucleotide sequence ID" value="XM_028275563.1"/>
</dbReference>
<evidence type="ECO:0000256" key="4">
    <source>
        <dbReference type="ARBA" id="ARBA00022475"/>
    </source>
</evidence>
<dbReference type="GO" id="GO:0004623">
    <property type="term" value="F:phospholipase A2 activity"/>
    <property type="evidence" value="ECO:0007669"/>
    <property type="project" value="UniProtKB-EC"/>
</dbReference>
<organism evidence="46">
    <name type="scientific">Diabrotica virgifera virgifera</name>
    <name type="common">western corn rootworm</name>
    <dbReference type="NCBI Taxonomy" id="50390"/>
    <lineage>
        <taxon>Eukaryota</taxon>
        <taxon>Metazoa</taxon>
        <taxon>Ecdysozoa</taxon>
        <taxon>Arthropoda</taxon>
        <taxon>Hexapoda</taxon>
        <taxon>Insecta</taxon>
        <taxon>Pterygota</taxon>
        <taxon>Neoptera</taxon>
        <taxon>Endopterygota</taxon>
        <taxon>Coleoptera</taxon>
        <taxon>Polyphaga</taxon>
        <taxon>Cucujiformia</taxon>
        <taxon>Chrysomeloidea</taxon>
        <taxon>Chrysomelidae</taxon>
        <taxon>Galerucinae</taxon>
        <taxon>Diabroticina</taxon>
        <taxon>Diabroticites</taxon>
        <taxon>Diabrotica</taxon>
    </lineage>
</organism>
<evidence type="ECO:0000256" key="2">
    <source>
        <dbReference type="ARBA" id="ARBA00009979"/>
    </source>
</evidence>
<evidence type="ECO:0000256" key="38">
    <source>
        <dbReference type="ARBA" id="ARBA00048872"/>
    </source>
</evidence>
<dbReference type="InParanoid" id="A0A6P7F6J0"/>
<evidence type="ECO:0000256" key="14">
    <source>
        <dbReference type="ARBA" id="ARBA00023408"/>
    </source>
</evidence>
<comment type="catalytic activity">
    <reaction evidence="14">
        <text>1-hexadecanoyl-2-(9Z,12Z-octadecadienoyl)-sn-glycero-3-phosphocholine + H2O = (9Z,12Z)-octadecadienoate + 1-hexadecanoyl-sn-glycero-3-phosphocholine + H(+)</text>
        <dbReference type="Rhea" id="RHEA:40811"/>
        <dbReference type="ChEBI" id="CHEBI:15377"/>
        <dbReference type="ChEBI" id="CHEBI:15378"/>
        <dbReference type="ChEBI" id="CHEBI:30245"/>
        <dbReference type="ChEBI" id="CHEBI:72998"/>
        <dbReference type="ChEBI" id="CHEBI:73002"/>
    </reaction>
    <physiologicalReaction direction="left-to-right" evidence="14">
        <dbReference type="Rhea" id="RHEA:40812"/>
    </physiologicalReaction>
</comment>
<evidence type="ECO:0000256" key="12">
    <source>
        <dbReference type="ARBA" id="ARBA00023180"/>
    </source>
</evidence>
<comment type="catalytic activity">
    <reaction evidence="31">
        <text>1-octadecanoyl-2-(9Z,12Z)-octadecadienoyl-sn-glycerol + H2O = 1-octadecanoyl-sn-glycerol + (9Z,12Z)-octadecadienoate + H(+)</text>
        <dbReference type="Rhea" id="RHEA:40927"/>
        <dbReference type="ChEBI" id="CHEBI:15377"/>
        <dbReference type="ChEBI" id="CHEBI:15378"/>
        <dbReference type="ChEBI" id="CHEBI:30245"/>
        <dbReference type="ChEBI" id="CHEBI:75550"/>
        <dbReference type="ChEBI" id="CHEBI:77097"/>
    </reaction>
    <physiologicalReaction direction="left-to-right" evidence="31">
        <dbReference type="Rhea" id="RHEA:40928"/>
    </physiologicalReaction>
</comment>
<comment type="catalytic activity">
    <reaction evidence="34">
        <text>1-hexadecanoyl-2-(9Z-octadecenoyl)-sn-glycero-3-phosphoethanolamine + H2O = 1-hexadecanoyl-sn-glycero-3-phosphoethanolamine + (9Z)-octadecenoate + H(+)</text>
        <dbReference type="Rhea" id="RHEA:40911"/>
        <dbReference type="ChEBI" id="CHEBI:15377"/>
        <dbReference type="ChEBI" id="CHEBI:15378"/>
        <dbReference type="ChEBI" id="CHEBI:30823"/>
        <dbReference type="ChEBI" id="CHEBI:73004"/>
        <dbReference type="ChEBI" id="CHEBI:73007"/>
    </reaction>
    <physiologicalReaction direction="left-to-right" evidence="34">
        <dbReference type="Rhea" id="RHEA:40912"/>
    </physiologicalReaction>
</comment>
<comment type="similarity">
    <text evidence="2">Belongs to the 'GDSL' lipolytic enzyme family. Phospholipase B1 subfamily.</text>
</comment>
<dbReference type="EnsemblMetazoa" id="XM_028275563.2">
    <property type="protein sequence ID" value="XP_028131364.1"/>
    <property type="gene ID" value="LOC114327061"/>
</dbReference>
<dbReference type="InterPro" id="IPR001087">
    <property type="entry name" value="GDSL"/>
</dbReference>
<dbReference type="Gene3D" id="3.40.50.1110">
    <property type="entry name" value="SGNH hydrolase"/>
    <property type="match status" value="1"/>
</dbReference>
<evidence type="ECO:0000256" key="41">
    <source>
        <dbReference type="ARBA" id="ARBA00049372"/>
    </source>
</evidence>
<keyword evidence="45" id="KW-1185">Reference proteome</keyword>
<keyword evidence="4" id="KW-1003">Cell membrane</keyword>
<keyword evidence="9" id="KW-1133">Transmembrane helix</keyword>
<dbReference type="CDD" id="cd01824">
    <property type="entry name" value="Phospholipase_B_like"/>
    <property type="match status" value="1"/>
</dbReference>
<reference evidence="46" key="1">
    <citation type="submission" date="2025-04" db="UniProtKB">
        <authorList>
            <consortium name="RefSeq"/>
        </authorList>
    </citation>
    <scope>IDENTIFICATION</scope>
    <source>
        <tissue evidence="46">Whole insect</tissue>
    </source>
</reference>
<dbReference type="AlphaFoldDB" id="A0A6P7F6J0"/>
<evidence type="ECO:0000256" key="39">
    <source>
        <dbReference type="ARBA" id="ARBA00048939"/>
    </source>
</evidence>
<comment type="catalytic activity">
    <reaction evidence="29">
        <text>1,2-dihexadecanoyl-sn-glycero-3-phosphocholine + H2O = 1-hexadecanoyl-sn-glycero-3-phosphocholine + hexadecanoate + H(+)</text>
        <dbReference type="Rhea" id="RHEA:41223"/>
        <dbReference type="ChEBI" id="CHEBI:7896"/>
        <dbReference type="ChEBI" id="CHEBI:15377"/>
        <dbReference type="ChEBI" id="CHEBI:15378"/>
        <dbReference type="ChEBI" id="CHEBI:72998"/>
        <dbReference type="ChEBI" id="CHEBI:72999"/>
    </reaction>
    <physiologicalReaction direction="left-to-right" evidence="29">
        <dbReference type="Rhea" id="RHEA:41224"/>
    </physiologicalReaction>
</comment>
<dbReference type="FunFam" id="3.40.50.1110:FF:000005">
    <property type="entry name" value="Phospholipase B1"/>
    <property type="match status" value="1"/>
</dbReference>
<evidence type="ECO:0000256" key="33">
    <source>
        <dbReference type="ARBA" id="ARBA00048454"/>
    </source>
</evidence>
<evidence type="ECO:0000256" key="17">
    <source>
        <dbReference type="ARBA" id="ARBA00031182"/>
    </source>
</evidence>
<comment type="catalytic activity">
    <reaction evidence="36">
        <text>1-hexadecanoyl-2-(9Z-octadecenoyl)-sn-glycero-3-phosphocholine + H2O = 1-hexadecanoyl-sn-glycero-3-phosphocholine + (9Z)-octadecenoate + H(+)</text>
        <dbReference type="Rhea" id="RHEA:38779"/>
        <dbReference type="ChEBI" id="CHEBI:15377"/>
        <dbReference type="ChEBI" id="CHEBI:15378"/>
        <dbReference type="ChEBI" id="CHEBI:30823"/>
        <dbReference type="ChEBI" id="CHEBI:72998"/>
        <dbReference type="ChEBI" id="CHEBI:73001"/>
    </reaction>
    <physiologicalReaction direction="left-to-right" evidence="36">
        <dbReference type="Rhea" id="RHEA:38780"/>
    </physiologicalReaction>
</comment>
<evidence type="ECO:0000256" key="24">
    <source>
        <dbReference type="ARBA" id="ARBA00047459"/>
    </source>
</evidence>
<evidence type="ECO:0000256" key="35">
    <source>
        <dbReference type="ARBA" id="ARBA00048656"/>
    </source>
</evidence>
<reference evidence="44" key="2">
    <citation type="submission" date="2025-05" db="UniProtKB">
        <authorList>
            <consortium name="EnsemblMetazoa"/>
        </authorList>
    </citation>
    <scope>IDENTIFICATION</scope>
</reference>
<comment type="catalytic activity">
    <reaction evidence="41">
        <text>1,3-di-(9Z-octadecenoyl)-glycerol + H2O = 1-(9Z-octadecenoyl)-glycerol + (9Z)-octadecenoate + H(+)</text>
        <dbReference type="Rhea" id="RHEA:39939"/>
        <dbReference type="ChEBI" id="CHEBI:15377"/>
        <dbReference type="ChEBI" id="CHEBI:15378"/>
        <dbReference type="ChEBI" id="CHEBI:30823"/>
        <dbReference type="ChEBI" id="CHEBI:75342"/>
        <dbReference type="ChEBI" id="CHEBI:75735"/>
    </reaction>
    <physiologicalReaction direction="left-to-right" evidence="41">
        <dbReference type="Rhea" id="RHEA:39940"/>
    </physiologicalReaction>
</comment>
<comment type="catalytic activity">
    <reaction evidence="38">
        <text>1-O-hexadecyl-2-(9Z)-octadecenoyl-sn-glycero-3-phosphocholine + H2O = 1-O-hexadecyl-sn-glycero-3-phosphocholine + (9Z)-octadecenoate + H(+)</text>
        <dbReference type="Rhea" id="RHEA:40915"/>
        <dbReference type="ChEBI" id="CHEBI:15377"/>
        <dbReference type="ChEBI" id="CHEBI:15378"/>
        <dbReference type="ChEBI" id="CHEBI:30823"/>
        <dbReference type="ChEBI" id="CHEBI:34112"/>
        <dbReference type="ChEBI" id="CHEBI:64496"/>
    </reaction>
    <physiologicalReaction direction="left-to-right" evidence="38">
        <dbReference type="Rhea" id="RHEA:40916"/>
    </physiologicalReaction>
</comment>
<evidence type="ECO:0000256" key="16">
    <source>
        <dbReference type="ARBA" id="ARBA00029723"/>
    </source>
</evidence>
<comment type="catalytic activity">
    <reaction evidence="26">
        <text>1-hexadecanoyl-2-(9Z-octadecenoyl)-sn-glycero-3-phospho-(1'-sn-glycerol) + H2O = 1-hexadecanoyl-sn-glycero-3-phospho-(1'-sn-glycerol) + (9Z)-octadecenoate + H(+)</text>
        <dbReference type="Rhea" id="RHEA:40919"/>
        <dbReference type="ChEBI" id="CHEBI:15377"/>
        <dbReference type="ChEBI" id="CHEBI:15378"/>
        <dbReference type="ChEBI" id="CHEBI:30823"/>
        <dbReference type="ChEBI" id="CHEBI:72841"/>
        <dbReference type="ChEBI" id="CHEBI:75158"/>
    </reaction>
    <physiologicalReaction direction="left-to-right" evidence="26">
        <dbReference type="Rhea" id="RHEA:40920"/>
    </physiologicalReaction>
</comment>
<keyword evidence="12" id="KW-0325">Glycoprotein</keyword>
<comment type="catalytic activity">
    <reaction evidence="30">
        <text>1-hexadecanoyl-2-(9Z,12Z-octadecadienoyl)-sn-glycero-3-phosphocholine + H2O = 2-(9Z,12Z-octadecadienoyl)-sn-glycero-3-phosphocholine + hexadecanoate + H(+)</text>
        <dbReference type="Rhea" id="RHEA:40971"/>
        <dbReference type="ChEBI" id="CHEBI:7896"/>
        <dbReference type="ChEBI" id="CHEBI:15377"/>
        <dbReference type="ChEBI" id="CHEBI:15378"/>
        <dbReference type="ChEBI" id="CHEBI:73002"/>
        <dbReference type="ChEBI" id="CHEBI:76084"/>
    </reaction>
    <physiologicalReaction direction="left-to-right" evidence="30">
        <dbReference type="Rhea" id="RHEA:40972"/>
    </physiologicalReaction>
</comment>
<evidence type="ECO:0000256" key="23">
    <source>
        <dbReference type="ARBA" id="ARBA00047438"/>
    </source>
</evidence>
<dbReference type="InterPro" id="IPR038885">
    <property type="entry name" value="PLB1"/>
</dbReference>
<evidence type="ECO:0000256" key="9">
    <source>
        <dbReference type="ARBA" id="ARBA00022989"/>
    </source>
</evidence>
<dbReference type="KEGG" id="dvv:114327061"/>
<feature type="chain" id="PRO_5028170267" description="Phospholipase B1, membrane-associated" evidence="43">
    <location>
        <begin position="28"/>
        <end position="432"/>
    </location>
</feature>
<dbReference type="SUPFAM" id="SSF52266">
    <property type="entry name" value="SGNH hydrolase"/>
    <property type="match status" value="1"/>
</dbReference>
<comment type="catalytic activity">
    <reaction evidence="33">
        <text>a 1-acyl-sn-glycero-3-phosphocholine + H2O = sn-glycerol 3-phosphocholine + a fatty acid + H(+)</text>
        <dbReference type="Rhea" id="RHEA:15177"/>
        <dbReference type="ChEBI" id="CHEBI:15377"/>
        <dbReference type="ChEBI" id="CHEBI:15378"/>
        <dbReference type="ChEBI" id="CHEBI:16870"/>
        <dbReference type="ChEBI" id="CHEBI:28868"/>
        <dbReference type="ChEBI" id="CHEBI:58168"/>
        <dbReference type="EC" id="3.1.1.5"/>
    </reaction>
    <physiologicalReaction direction="left-to-right" evidence="33">
        <dbReference type="Rhea" id="RHEA:15178"/>
    </physiologicalReaction>
</comment>
<comment type="catalytic activity">
    <reaction evidence="42">
        <text>2-(9Z-octadecenoyl)-glycerol + H2O = glycerol + (9Z)-octadecenoate + H(+)</text>
        <dbReference type="Rhea" id="RHEA:38491"/>
        <dbReference type="ChEBI" id="CHEBI:15377"/>
        <dbReference type="ChEBI" id="CHEBI:15378"/>
        <dbReference type="ChEBI" id="CHEBI:17754"/>
        <dbReference type="ChEBI" id="CHEBI:30823"/>
        <dbReference type="ChEBI" id="CHEBI:73990"/>
    </reaction>
    <physiologicalReaction direction="left-to-right" evidence="42">
        <dbReference type="Rhea" id="RHEA:38492"/>
    </physiologicalReaction>
</comment>
<evidence type="ECO:0000256" key="43">
    <source>
        <dbReference type="SAM" id="SignalP"/>
    </source>
</evidence>